<proteinExistence type="predicted"/>
<dbReference type="EMBL" id="JAUDZE010000004">
    <property type="protein sequence ID" value="MDN0014804.1"/>
    <property type="molecule type" value="Genomic_DNA"/>
</dbReference>
<organism evidence="1 2">
    <name type="scientific">Acinetobacter thutiue</name>
    <dbReference type="NCBI Taxonomy" id="2998078"/>
    <lineage>
        <taxon>Bacteria</taxon>
        <taxon>Pseudomonadati</taxon>
        <taxon>Pseudomonadota</taxon>
        <taxon>Gammaproteobacteria</taxon>
        <taxon>Moraxellales</taxon>
        <taxon>Moraxellaceae</taxon>
        <taxon>Acinetobacter</taxon>
    </lineage>
</organism>
<reference evidence="1" key="1">
    <citation type="submission" date="2023-06" db="EMBL/GenBank/DDBJ databases">
        <title>Two novel species of Acinetobacter isolated from motorbike repairing workshop in Vietnam.</title>
        <authorList>
            <person name="Le N.T.T."/>
        </authorList>
    </citation>
    <scope>NUCLEOTIDE SEQUENCE</scope>
    <source>
        <strain evidence="1">VNH17</strain>
    </source>
</reference>
<protein>
    <submittedName>
        <fullName evidence="1">Abi family protein</fullName>
    </submittedName>
</protein>
<comment type="caution">
    <text evidence="1">The sequence shown here is derived from an EMBL/GenBank/DDBJ whole genome shotgun (WGS) entry which is preliminary data.</text>
</comment>
<dbReference type="Pfam" id="PF07751">
    <property type="entry name" value="Abi_2"/>
    <property type="match status" value="1"/>
</dbReference>
<dbReference type="RefSeq" id="WP_267981041.1">
    <property type="nucleotide sequence ID" value="NZ_JAPQKF010000004.1"/>
</dbReference>
<name>A0ABT7WQ47_9GAMM</name>
<keyword evidence="2" id="KW-1185">Reference proteome</keyword>
<dbReference type="InterPro" id="IPR017034">
    <property type="entry name" value="Abi_system_AbiD/AbiF"/>
</dbReference>
<evidence type="ECO:0000313" key="1">
    <source>
        <dbReference type="EMBL" id="MDN0014804.1"/>
    </source>
</evidence>
<accession>A0ABT7WQ47</accession>
<gene>
    <name evidence="1" type="ORF">QTA56_11250</name>
</gene>
<dbReference type="PIRSF" id="PIRSF034934">
    <property type="entry name" value="AbiF_AbiD"/>
    <property type="match status" value="1"/>
</dbReference>
<dbReference type="Proteomes" id="UP001168524">
    <property type="component" value="Unassembled WGS sequence"/>
</dbReference>
<evidence type="ECO:0000313" key="2">
    <source>
        <dbReference type="Proteomes" id="UP001168524"/>
    </source>
</evidence>
<dbReference type="InterPro" id="IPR011664">
    <property type="entry name" value="Abi_system_AbiD/AbiF-like"/>
</dbReference>
<sequence>MIKPVKTWKSYSDQIQLLQQRGLIITDQAKAINYLQRIGYYRLSGYWYPFRQTNAVTQQKLDTFIAGCQFEDAVQLYIFDKKLRLLILDAIERIEMAVRVDIAYCLGKLNPLAHLNPVSFHGGFSKTIHRNKTQTDYQSWLIRYQETIRRNSKTAFVQHYIQEYGGQLPIWVAIEIWDFGMMSTLFAGMKKSHQDQIAQKYGAADGKEFAKWLRSFNHLRNIAAHHSRLWNANIVDRSNVPTTLSTYTLNNAKPFLYLCLIKQILDVICPNSQWGERLKQLYLDFPLKNHVVVDIRDTGSITGWENWQLWKNKSQHVHN</sequence>